<keyword evidence="1" id="KW-0812">Transmembrane</keyword>
<gene>
    <name evidence="2" type="ORF">HK18_01660</name>
</gene>
<dbReference type="RefSeq" id="WP_086631687.1">
    <property type="nucleotide sequence ID" value="NZ_JOPB01000001.1"/>
</dbReference>
<sequence>MPNIFTNQYVKIAMLCSIAIILLLISLYLKLNLANADDHFFFTATQQSTVINFLEYRYENWTGRIPIEAITILTIQYSFVWKFIAPFCLLLIAISISRIVCNKIILFYVFLSLLLMLAMPYAVGINTVLWLTGVYFYILPLSLCFYTMSVFVAKRQRKIEIVLSFIFTFYFSYMEQIAIFFIFICAVWLFLQKDL</sequence>
<dbReference type="Proteomes" id="UP000194946">
    <property type="component" value="Unassembled WGS sequence"/>
</dbReference>
<comment type="caution">
    <text evidence="2">The sequence shown here is derived from an EMBL/GenBank/DDBJ whole genome shotgun (WGS) entry which is preliminary data.</text>
</comment>
<keyword evidence="1" id="KW-1133">Transmembrane helix</keyword>
<feature type="transmembrane region" description="Helical" evidence="1">
    <location>
        <begin position="134"/>
        <end position="153"/>
    </location>
</feature>
<evidence type="ECO:0000256" key="1">
    <source>
        <dbReference type="SAM" id="Phobius"/>
    </source>
</evidence>
<evidence type="ECO:0000313" key="2">
    <source>
        <dbReference type="EMBL" id="OUI79298.1"/>
    </source>
</evidence>
<keyword evidence="1" id="KW-0472">Membrane</keyword>
<feature type="transmembrane region" description="Helical" evidence="1">
    <location>
        <begin position="165"/>
        <end position="191"/>
    </location>
</feature>
<feature type="transmembrane region" description="Helical" evidence="1">
    <location>
        <begin position="79"/>
        <end position="97"/>
    </location>
</feature>
<feature type="transmembrane region" description="Helical" evidence="1">
    <location>
        <begin position="12"/>
        <end position="31"/>
    </location>
</feature>
<evidence type="ECO:0000313" key="3">
    <source>
        <dbReference type="Proteomes" id="UP000194946"/>
    </source>
</evidence>
<name>A0A251ZX97_9PROT</name>
<dbReference type="EMBL" id="JOPB01000001">
    <property type="protein sequence ID" value="OUI79298.1"/>
    <property type="molecule type" value="Genomic_DNA"/>
</dbReference>
<evidence type="ECO:0008006" key="4">
    <source>
        <dbReference type="Google" id="ProtNLM"/>
    </source>
</evidence>
<protein>
    <recommendedName>
        <fullName evidence="4">Glycosyltransferase RgtA/B/C/D-like domain-containing protein</fullName>
    </recommendedName>
</protein>
<reference evidence="3" key="1">
    <citation type="submission" date="2014-06" db="EMBL/GenBank/DDBJ databases">
        <authorList>
            <person name="Winans N.J."/>
            <person name="Newell P.D."/>
            <person name="Douglas A.E."/>
        </authorList>
    </citation>
    <scope>NUCLEOTIDE SEQUENCE [LARGE SCALE GENOMIC DNA]</scope>
    <source>
        <strain evidence="3">DmL_052</strain>
    </source>
</reference>
<keyword evidence="3" id="KW-1185">Reference proteome</keyword>
<organism evidence="2 3">
    <name type="scientific">Commensalibacter intestini</name>
    <dbReference type="NCBI Taxonomy" id="479936"/>
    <lineage>
        <taxon>Bacteria</taxon>
        <taxon>Pseudomonadati</taxon>
        <taxon>Pseudomonadota</taxon>
        <taxon>Alphaproteobacteria</taxon>
        <taxon>Acetobacterales</taxon>
        <taxon>Acetobacteraceae</taxon>
    </lineage>
</organism>
<accession>A0A251ZX97</accession>
<feature type="transmembrane region" description="Helical" evidence="1">
    <location>
        <begin position="104"/>
        <end position="122"/>
    </location>
</feature>
<proteinExistence type="predicted"/>
<dbReference type="AlphaFoldDB" id="A0A251ZX97"/>